<dbReference type="Ensembl" id="ENSACOT00000010508.1">
    <property type="protein sequence ID" value="ENSACOP00000010153.1"/>
    <property type="gene ID" value="ENSACOG00000007081.1"/>
</dbReference>
<comment type="subcellular location">
    <subcellularLocation>
        <location evidence="1">Nucleus</location>
    </subcellularLocation>
</comment>
<dbReference type="AlphaFoldDB" id="A0A8B9FKN3"/>
<evidence type="ECO:0000256" key="3">
    <source>
        <dbReference type="ARBA" id="ARBA00023163"/>
    </source>
</evidence>
<dbReference type="Pfam" id="PF01285">
    <property type="entry name" value="TEA"/>
    <property type="match status" value="1"/>
</dbReference>
<organism evidence="7 8">
    <name type="scientific">Amazona collaria</name>
    <name type="common">yellow-billed parrot</name>
    <dbReference type="NCBI Taxonomy" id="241587"/>
    <lineage>
        <taxon>Eukaryota</taxon>
        <taxon>Metazoa</taxon>
        <taxon>Chordata</taxon>
        <taxon>Craniata</taxon>
        <taxon>Vertebrata</taxon>
        <taxon>Euteleostomi</taxon>
        <taxon>Archelosauria</taxon>
        <taxon>Archosauria</taxon>
        <taxon>Dinosauria</taxon>
        <taxon>Saurischia</taxon>
        <taxon>Theropoda</taxon>
        <taxon>Coelurosauria</taxon>
        <taxon>Aves</taxon>
        <taxon>Neognathae</taxon>
        <taxon>Neoaves</taxon>
        <taxon>Telluraves</taxon>
        <taxon>Australaves</taxon>
        <taxon>Psittaciformes</taxon>
        <taxon>Psittacidae</taxon>
        <taxon>Amazona</taxon>
    </lineage>
</organism>
<dbReference type="PANTHER" id="PTHR11834">
    <property type="entry name" value="TRANSCRIPTIONAL ENHANCER FACTOR TEF RELATED"/>
    <property type="match status" value="1"/>
</dbReference>
<sequence length="109" mass="12110">MYGQNELIARYINLKTGKTCTRKQVFSHIQVLTRRKAGEIQAKLKDQGLSLLLASRLPHHHQLGKDEGLLAPNCGLPPTMTPTSRQWIFGRSMTTSMASLRGSPAGPIW</sequence>
<keyword evidence="4" id="KW-0539">Nucleus</keyword>
<evidence type="ECO:0000256" key="2">
    <source>
        <dbReference type="ARBA" id="ARBA00023015"/>
    </source>
</evidence>
<dbReference type="GO" id="GO:0005634">
    <property type="term" value="C:nucleus"/>
    <property type="evidence" value="ECO:0007669"/>
    <property type="project" value="UniProtKB-SubCell"/>
</dbReference>
<evidence type="ECO:0000259" key="6">
    <source>
        <dbReference type="PROSITE" id="PS51088"/>
    </source>
</evidence>
<evidence type="ECO:0000256" key="4">
    <source>
        <dbReference type="ARBA" id="ARBA00023242"/>
    </source>
</evidence>
<protein>
    <recommendedName>
        <fullName evidence="6">TEA domain-containing protein</fullName>
    </recommendedName>
</protein>
<keyword evidence="2" id="KW-0805">Transcription regulation</keyword>
<evidence type="ECO:0000313" key="7">
    <source>
        <dbReference type="Ensembl" id="ENSACOP00000010153.1"/>
    </source>
</evidence>
<dbReference type="InterPro" id="IPR000818">
    <property type="entry name" value="TEA/ATTS_dom"/>
</dbReference>
<dbReference type="PANTHER" id="PTHR11834:SF2">
    <property type="entry name" value="TRANSCRIPTIONAL ENHANCER FACTOR TEF-3"/>
    <property type="match status" value="1"/>
</dbReference>
<evidence type="ECO:0000256" key="1">
    <source>
        <dbReference type="ARBA" id="ARBA00004123"/>
    </source>
</evidence>
<dbReference type="PROSITE" id="PS51088">
    <property type="entry name" value="TEA_2"/>
    <property type="match status" value="1"/>
</dbReference>
<dbReference type="GO" id="GO:0000981">
    <property type="term" value="F:DNA-binding transcription factor activity, RNA polymerase II-specific"/>
    <property type="evidence" value="ECO:0007669"/>
    <property type="project" value="TreeGrafter"/>
</dbReference>
<proteinExistence type="predicted"/>
<dbReference type="Gene3D" id="6.10.20.40">
    <property type="entry name" value="TEA/ATTS domain"/>
    <property type="match status" value="1"/>
</dbReference>
<accession>A0A8B9FKN3</accession>
<reference evidence="7" key="1">
    <citation type="submission" date="2025-08" db="UniProtKB">
        <authorList>
            <consortium name="Ensembl"/>
        </authorList>
    </citation>
    <scope>IDENTIFICATION</scope>
</reference>
<dbReference type="PRINTS" id="PR00065">
    <property type="entry name" value="TEADOMAIN"/>
</dbReference>
<evidence type="ECO:0000313" key="8">
    <source>
        <dbReference type="Proteomes" id="UP000694522"/>
    </source>
</evidence>
<keyword evidence="8" id="KW-1185">Reference proteome</keyword>
<name>A0A8B9FKN3_9PSIT</name>
<dbReference type="InterPro" id="IPR038096">
    <property type="entry name" value="TEA/ATTS_sf"/>
</dbReference>
<feature type="domain" description="TEA" evidence="6">
    <location>
        <begin position="1"/>
        <end position="39"/>
    </location>
</feature>
<dbReference type="GO" id="GO:0035329">
    <property type="term" value="P:hippo signaling"/>
    <property type="evidence" value="ECO:0007669"/>
    <property type="project" value="TreeGrafter"/>
</dbReference>
<feature type="DNA-binding region" description="TEA" evidence="5">
    <location>
        <begin position="1"/>
        <end position="39"/>
    </location>
</feature>
<keyword evidence="3" id="KW-0804">Transcription</keyword>
<dbReference type="GO" id="GO:0048568">
    <property type="term" value="P:embryonic organ development"/>
    <property type="evidence" value="ECO:0007669"/>
    <property type="project" value="TreeGrafter"/>
</dbReference>
<dbReference type="InterPro" id="IPR050937">
    <property type="entry name" value="TEC1_TEAD_TF"/>
</dbReference>
<dbReference type="GO" id="GO:0000978">
    <property type="term" value="F:RNA polymerase II cis-regulatory region sequence-specific DNA binding"/>
    <property type="evidence" value="ECO:0007669"/>
    <property type="project" value="TreeGrafter"/>
</dbReference>
<dbReference type="GO" id="GO:0005667">
    <property type="term" value="C:transcription regulator complex"/>
    <property type="evidence" value="ECO:0007669"/>
    <property type="project" value="TreeGrafter"/>
</dbReference>
<evidence type="ECO:0000256" key="5">
    <source>
        <dbReference type="PROSITE-ProRule" id="PRU00505"/>
    </source>
</evidence>
<dbReference type="Proteomes" id="UP000694522">
    <property type="component" value="Unplaced"/>
</dbReference>
<reference evidence="7" key="2">
    <citation type="submission" date="2025-09" db="UniProtKB">
        <authorList>
            <consortium name="Ensembl"/>
        </authorList>
    </citation>
    <scope>IDENTIFICATION</scope>
</reference>